<sequence>MPCFISDYWRKHYGKLPLYKSGGKHIVANYRGIAKLSIIPKLFESLFSKDLTFIIQCIIPSKSSWLLSRKINLNKFC</sequence>
<reference evidence="2" key="1">
    <citation type="submission" date="2013-02" db="EMBL/GenBank/DDBJ databases">
        <authorList>
            <person name="Hughes D."/>
        </authorList>
    </citation>
    <scope>NUCLEOTIDE SEQUENCE</scope>
    <source>
        <strain>Durham</strain>
        <strain evidence="2">NC isolate 2 -- Noor lab</strain>
    </source>
</reference>
<name>T1GBF7_MEGSC</name>
<evidence type="ECO:0000313" key="2">
    <source>
        <dbReference type="Proteomes" id="UP000015102"/>
    </source>
</evidence>
<organism evidence="1 2">
    <name type="scientific">Megaselia scalaris</name>
    <name type="common">Humpbacked fly</name>
    <name type="synonym">Phora scalaris</name>
    <dbReference type="NCBI Taxonomy" id="36166"/>
    <lineage>
        <taxon>Eukaryota</taxon>
        <taxon>Metazoa</taxon>
        <taxon>Ecdysozoa</taxon>
        <taxon>Arthropoda</taxon>
        <taxon>Hexapoda</taxon>
        <taxon>Insecta</taxon>
        <taxon>Pterygota</taxon>
        <taxon>Neoptera</taxon>
        <taxon>Endopterygota</taxon>
        <taxon>Diptera</taxon>
        <taxon>Brachycera</taxon>
        <taxon>Muscomorpha</taxon>
        <taxon>Platypezoidea</taxon>
        <taxon>Phoridae</taxon>
        <taxon>Megaseliini</taxon>
        <taxon>Megaselia</taxon>
    </lineage>
</organism>
<accession>T1GBF7</accession>
<dbReference type="EnsemblMetazoa" id="MESCA000589-RA">
    <property type="protein sequence ID" value="MESCA000589-PA"/>
    <property type="gene ID" value="MESCA000589"/>
</dbReference>
<keyword evidence="2" id="KW-1185">Reference proteome</keyword>
<dbReference type="EMBL" id="CAQQ02095954">
    <property type="status" value="NOT_ANNOTATED_CDS"/>
    <property type="molecule type" value="Genomic_DNA"/>
</dbReference>
<protein>
    <submittedName>
        <fullName evidence="1">Uncharacterized protein</fullName>
    </submittedName>
</protein>
<dbReference type="EMBL" id="CAQQ02095953">
    <property type="status" value="NOT_ANNOTATED_CDS"/>
    <property type="molecule type" value="Genomic_DNA"/>
</dbReference>
<dbReference type="HOGENOM" id="CLU_2640955_0_0_1"/>
<dbReference type="Proteomes" id="UP000015102">
    <property type="component" value="Unassembled WGS sequence"/>
</dbReference>
<reference evidence="1" key="2">
    <citation type="submission" date="2015-06" db="UniProtKB">
        <authorList>
            <consortium name="EnsemblMetazoa"/>
        </authorList>
    </citation>
    <scope>IDENTIFICATION</scope>
</reference>
<dbReference type="AlphaFoldDB" id="T1GBF7"/>
<proteinExistence type="predicted"/>
<evidence type="ECO:0000313" key="1">
    <source>
        <dbReference type="EnsemblMetazoa" id="MESCA000589-PA"/>
    </source>
</evidence>